<feature type="chain" id="PRO_5003214087" description="Autotransporter domain-containing protein" evidence="2">
    <location>
        <begin position="22"/>
        <end position="1002"/>
    </location>
</feature>
<dbReference type="InterPro" id="IPR005546">
    <property type="entry name" value="Autotransporte_beta"/>
</dbReference>
<dbReference type="PROSITE" id="PS51208">
    <property type="entry name" value="AUTOTRANSPORTER"/>
    <property type="match status" value="1"/>
</dbReference>
<name>E6YII0_BARC7</name>
<gene>
    <name evidence="4" type="ordered locus">BARCL_0987</name>
</gene>
<evidence type="ECO:0000259" key="3">
    <source>
        <dbReference type="PROSITE" id="PS51208"/>
    </source>
</evidence>
<proteinExistence type="predicted"/>
<evidence type="ECO:0000313" key="5">
    <source>
        <dbReference type="Proteomes" id="UP000009101"/>
    </source>
</evidence>
<dbReference type="Pfam" id="PF03797">
    <property type="entry name" value="Autotransporter"/>
    <property type="match status" value="1"/>
</dbReference>
<dbReference type="Pfam" id="PF18883">
    <property type="entry name" value="AC_1"/>
    <property type="match status" value="1"/>
</dbReference>
<dbReference type="Gene3D" id="2.160.20.20">
    <property type="match status" value="1"/>
</dbReference>
<feature type="signal peptide" evidence="2">
    <location>
        <begin position="1"/>
        <end position="21"/>
    </location>
</feature>
<dbReference type="InterPro" id="IPR006315">
    <property type="entry name" value="OM_autotransptr_brl_dom"/>
</dbReference>
<keyword evidence="5" id="KW-1185">Reference proteome</keyword>
<dbReference type="SUPFAM" id="SSF103515">
    <property type="entry name" value="Autotransporter"/>
    <property type="match status" value="1"/>
</dbReference>
<dbReference type="InterPro" id="IPR036709">
    <property type="entry name" value="Autotransporte_beta_dom_sf"/>
</dbReference>
<dbReference type="Gene3D" id="2.40.128.130">
    <property type="entry name" value="Autotransporter beta-domain"/>
    <property type="match status" value="1"/>
</dbReference>
<dbReference type="HOGENOM" id="CLU_007596_2_0_5"/>
<dbReference type="SUPFAM" id="SSF51126">
    <property type="entry name" value="Pectin lyase-like"/>
    <property type="match status" value="1"/>
</dbReference>
<feature type="domain" description="Autotransporter" evidence="3">
    <location>
        <begin position="725"/>
        <end position="1002"/>
    </location>
</feature>
<dbReference type="RefSeq" id="WP_013545298.1">
    <property type="nucleotide sequence ID" value="NC_014932.1"/>
</dbReference>
<feature type="compositionally biased region" description="Polar residues" evidence="1">
    <location>
        <begin position="348"/>
        <end position="368"/>
    </location>
</feature>
<evidence type="ECO:0000313" key="4">
    <source>
        <dbReference type="EMBL" id="CBI76668.1"/>
    </source>
</evidence>
<organism evidence="4 5">
    <name type="scientific">Bartonella clarridgeiae (strain CCUG 45776 / CIP 104772 / 73)</name>
    <dbReference type="NCBI Taxonomy" id="696125"/>
    <lineage>
        <taxon>Bacteria</taxon>
        <taxon>Pseudomonadati</taxon>
        <taxon>Pseudomonadota</taxon>
        <taxon>Alphaproteobacteria</taxon>
        <taxon>Hyphomicrobiales</taxon>
        <taxon>Bartonellaceae</taxon>
        <taxon>Bartonella</taxon>
    </lineage>
</organism>
<evidence type="ECO:0000256" key="2">
    <source>
        <dbReference type="SAM" id="SignalP"/>
    </source>
</evidence>
<dbReference type="eggNOG" id="COG3468">
    <property type="taxonomic scope" value="Bacteria"/>
</dbReference>
<dbReference type="InterPro" id="IPR043990">
    <property type="entry name" value="AC_1"/>
</dbReference>
<reference evidence="4 5" key="2">
    <citation type="journal article" date="2011" name="PLoS Genet.">
        <title>Parallel evolution of a type IV secretion system in radiating lineages of the host-restricted bacterial pathogen Bartonella.</title>
        <authorList>
            <person name="Engel P."/>
            <person name="Salzburger W."/>
            <person name="Liesch M."/>
            <person name="Chang C.C."/>
            <person name="Maruyama S."/>
            <person name="Lanz C."/>
            <person name="Calteau A."/>
            <person name="Lajus A."/>
            <person name="Medigue C."/>
            <person name="Schuster S.C."/>
            <person name="Dehio C."/>
        </authorList>
    </citation>
    <scope>NUCLEOTIDE SEQUENCE [LARGE SCALE GENOMIC DNA]</scope>
    <source>
        <strain evidence="5">CIP 104772 / 73</strain>
    </source>
</reference>
<protein>
    <recommendedName>
        <fullName evidence="3">Autotransporter domain-containing protein</fullName>
    </recommendedName>
</protein>
<feature type="region of interest" description="Disordered" evidence="1">
    <location>
        <begin position="346"/>
        <end position="368"/>
    </location>
</feature>
<dbReference type="EMBL" id="FN645454">
    <property type="protein sequence ID" value="CBI76668.1"/>
    <property type="molecule type" value="Genomic_DNA"/>
</dbReference>
<dbReference type="InterPro" id="IPR011050">
    <property type="entry name" value="Pectin_lyase_fold/virulence"/>
</dbReference>
<keyword evidence="2" id="KW-0732">Signal</keyword>
<dbReference type="Proteomes" id="UP000009101">
    <property type="component" value="Chromosome"/>
</dbReference>
<dbReference type="KEGG" id="bcd:BARCL_0987"/>
<dbReference type="OrthoDB" id="7926544at2"/>
<evidence type="ECO:0000256" key="1">
    <source>
        <dbReference type="SAM" id="MobiDB-lite"/>
    </source>
</evidence>
<dbReference type="InterPro" id="IPR012332">
    <property type="entry name" value="Autotransporter_pectin_lyase_C"/>
</dbReference>
<sequence length="1002" mass="110144">MLQVFSSLLFFSLLFSSLFIADTVYPKTKVPRKIESDDRAFVAEIYRDDGNIKVRTIKNITCSIPNKSEAFCCKSDQKNCNSSKKKKEKNNSKNNNEELAALNEGVVAIYASELGTVIDVDDMKIFGPVQKSEQPKGTEHIYGVWVKQQGAVTVGEATLKDLTVGLNAEADSIIYITSGSIKDSEVAVYSHGNRAYIGLEDVSITVGDKGVGLLNKENASIIMMGDENKGDITFTAGNAVYIDTGEVILENITIRNNVKGSDTVNRQHAIFSSTVQTAIHIHPDSVFKMEEGNVTLEYAHGLVFDVGGSREEKKASGPIEVDIDSANIQVNSAQFYGMYLHYSDKKSQSSNGKSPENHISNGNNRKSLENHNSIVVSLKKTNFSVPKSAVIYSDKSDNTHNLTFKLSENATLSGNLLLQANSGVVKVEADGSKLEGGSLITNGAIANLHLKNHSTWTLTKRKQQPSKDLSVTDSSISTMILSDSSIIFEKPTSNIYQTLRIGKGSGTVYTAQGNAELYINTYLNQGGEIARQKTDRLLIHGDVSGTTTVHVLAVSGSPGDEIGRGAKNNNKGISIIQVSGAAQEDSFKLFNDYITLYNLPYQYRLYAYGPSSALGAADPKQKLVGNNEERENRDSKSSKPFWDYRLQIEYISFLPFLKPMSLDLASFKPRRFQKPGLPEKRVPVVVPQLPSYLVLPHALFHANLVDINNHYELLESTHNGTNETGHNGKANFFIHGYGSNYRYASNLTVFEYGYSADLDYNAMMAGVVLKTLESKHSALSLGAIGTYSSLSLQPYVVEQSQKSIFNKWSGKLYAHLQYDTGFYVNGVMSCGSFKGDVSTLVRGKTATLRGELLSSSLMGGQAILTNYDGFVVEPQLQVIYQSVMFDKARDIDRFDIDLGNHNQWIASIGGRFTKTMMGSEEGRIVSFYSKFHFAHNYENKRIVHFKDAFQLGAFGSTVEAGLGVHAQLLSKIVLHGDLLYKHKLTKAGFSGTSVSGGIRYQF</sequence>
<dbReference type="AlphaFoldDB" id="E6YII0"/>
<dbReference type="GO" id="GO:0019867">
    <property type="term" value="C:outer membrane"/>
    <property type="evidence" value="ECO:0007669"/>
    <property type="project" value="InterPro"/>
</dbReference>
<accession>E6YII0</accession>
<dbReference type="NCBIfam" id="TIGR01414">
    <property type="entry name" value="autotrans_barl"/>
    <property type="match status" value="1"/>
</dbReference>
<reference evidence="5" key="1">
    <citation type="submission" date="2009-11" db="EMBL/GenBank/DDBJ databases">
        <title>Genome sequencing of Bartonella species and comparative genomics.</title>
        <authorList>
            <person name="Engel P."/>
            <person name="Salzburger W."/>
            <person name="Marius L."/>
            <person name="Chao-Chin C."/>
            <person name="Soichi M."/>
            <person name="Christa L."/>
            <person name="Alexandra C."/>
            <person name="Aurelie L."/>
            <person name="Claudine M."/>
            <person name="Stephan S.C."/>
            <person name="Christoph D."/>
        </authorList>
    </citation>
    <scope>NUCLEOTIDE SEQUENCE [LARGE SCALE GENOMIC DNA]</scope>
    <source>
        <strain evidence="5">CIP 104772 / 73</strain>
    </source>
</reference>
<dbReference type="SMART" id="SM00869">
    <property type="entry name" value="Autotransporter"/>
    <property type="match status" value="1"/>
</dbReference>